<protein>
    <recommendedName>
        <fullName evidence="7">NAC domain-containing protein</fullName>
    </recommendedName>
</protein>
<evidence type="ECO:0000313" key="8">
    <source>
        <dbReference type="EMBL" id="KAG6636156.1"/>
    </source>
</evidence>
<comment type="caution">
    <text evidence="8">The sequence shown here is derived from an EMBL/GenBank/DDBJ whole genome shotgun (WGS) entry which is preliminary data.</text>
</comment>
<dbReference type="FunFam" id="2.170.150.80:FF:000002">
    <property type="entry name" value="Nac domain-containing protein 86"/>
    <property type="match status" value="1"/>
</dbReference>
<dbReference type="PANTHER" id="PTHR31744:SF208">
    <property type="entry name" value="(WILD MALAYSIAN BANANA) HYPOTHETICAL PROTEIN"/>
    <property type="match status" value="1"/>
</dbReference>
<dbReference type="PANTHER" id="PTHR31744">
    <property type="entry name" value="PROTEIN CUP-SHAPED COTYLEDON 2-RELATED"/>
    <property type="match status" value="1"/>
</dbReference>
<dbReference type="Pfam" id="PF02365">
    <property type="entry name" value="NAM"/>
    <property type="match status" value="1"/>
</dbReference>
<accession>A0A8T1NVG4</accession>
<evidence type="ECO:0000256" key="4">
    <source>
        <dbReference type="ARBA" id="ARBA00023163"/>
    </source>
</evidence>
<feature type="domain" description="NAC" evidence="7">
    <location>
        <begin position="49"/>
        <end position="199"/>
    </location>
</feature>
<comment type="subcellular location">
    <subcellularLocation>
        <location evidence="1">Nucleus</location>
    </subcellularLocation>
</comment>
<dbReference type="GO" id="GO:0005634">
    <property type="term" value="C:nucleus"/>
    <property type="evidence" value="ECO:0007669"/>
    <property type="project" value="UniProtKB-SubCell"/>
</dbReference>
<dbReference type="EMBL" id="CM031819">
    <property type="protein sequence ID" value="KAG6636156.1"/>
    <property type="molecule type" value="Genomic_DNA"/>
</dbReference>
<evidence type="ECO:0000256" key="1">
    <source>
        <dbReference type="ARBA" id="ARBA00004123"/>
    </source>
</evidence>
<keyword evidence="4" id="KW-0804">Transcription</keyword>
<dbReference type="AlphaFoldDB" id="A0A8T1NVG4"/>
<dbReference type="GO" id="GO:0006355">
    <property type="term" value="P:regulation of DNA-templated transcription"/>
    <property type="evidence" value="ECO:0007669"/>
    <property type="project" value="InterPro"/>
</dbReference>
<organism evidence="8 9">
    <name type="scientific">Carya illinoinensis</name>
    <name type="common">Pecan</name>
    <dbReference type="NCBI Taxonomy" id="32201"/>
    <lineage>
        <taxon>Eukaryota</taxon>
        <taxon>Viridiplantae</taxon>
        <taxon>Streptophyta</taxon>
        <taxon>Embryophyta</taxon>
        <taxon>Tracheophyta</taxon>
        <taxon>Spermatophyta</taxon>
        <taxon>Magnoliopsida</taxon>
        <taxon>eudicotyledons</taxon>
        <taxon>Gunneridae</taxon>
        <taxon>Pentapetalae</taxon>
        <taxon>rosids</taxon>
        <taxon>fabids</taxon>
        <taxon>Fagales</taxon>
        <taxon>Juglandaceae</taxon>
        <taxon>Carya</taxon>
    </lineage>
</organism>
<proteinExistence type="predicted"/>
<keyword evidence="2" id="KW-0805">Transcription regulation</keyword>
<keyword evidence="3" id="KW-0238">DNA-binding</keyword>
<evidence type="ECO:0000256" key="3">
    <source>
        <dbReference type="ARBA" id="ARBA00023125"/>
    </source>
</evidence>
<evidence type="ECO:0000313" key="9">
    <source>
        <dbReference type="Proteomes" id="UP000811609"/>
    </source>
</evidence>
<name>A0A8T1NVG4_CARIL</name>
<feature type="compositionally biased region" description="Polar residues" evidence="6">
    <location>
        <begin position="220"/>
        <end position="253"/>
    </location>
</feature>
<dbReference type="GO" id="GO:0003677">
    <property type="term" value="F:DNA binding"/>
    <property type="evidence" value="ECO:0007669"/>
    <property type="project" value="UniProtKB-KW"/>
</dbReference>
<gene>
    <name evidence="8" type="ORF">CIPAW_11G091300</name>
</gene>
<reference evidence="8" key="1">
    <citation type="submission" date="2020-12" db="EMBL/GenBank/DDBJ databases">
        <title>WGS assembly of Carya illinoinensis cv. Pawnee.</title>
        <authorList>
            <person name="Platts A."/>
            <person name="Shu S."/>
            <person name="Wright S."/>
            <person name="Barry K."/>
            <person name="Edger P."/>
            <person name="Pires J.C."/>
            <person name="Schmutz J."/>
        </authorList>
    </citation>
    <scope>NUCLEOTIDE SEQUENCE</scope>
    <source>
        <tissue evidence="8">Leaf</tissue>
    </source>
</reference>
<evidence type="ECO:0000256" key="2">
    <source>
        <dbReference type="ARBA" id="ARBA00023015"/>
    </source>
</evidence>
<dbReference type="InterPro" id="IPR003441">
    <property type="entry name" value="NAC-dom"/>
</dbReference>
<evidence type="ECO:0000259" key="7">
    <source>
        <dbReference type="PROSITE" id="PS51005"/>
    </source>
</evidence>
<feature type="region of interest" description="Disordered" evidence="6">
    <location>
        <begin position="220"/>
        <end position="254"/>
    </location>
</feature>
<keyword evidence="5" id="KW-0539">Nucleus</keyword>
<keyword evidence="9" id="KW-1185">Reference proteome</keyword>
<sequence length="401" mass="46184">MIPLYNGYILWKFWSVFDKKSVVDKSFYFWIFQIFTSVEERKNMAGASLPPGFRFHPTDEELVGYYLKRKVERLEIELEVIPVVDLYKFDPWELPEKSFLPKRDMEWFFFCPRDRKYPNGSRTNRATKSGYWKATGKDRKVVCQSSVTGYRKTLVFYRGRAPLGDRTDWVMHEYRLCDNLSQGSPRFQGAFALCRVVKKNEHIQKMKDAGETKAERLGRSLSNGDFTSTRTPNEAMSIPNNESQYSSPSTSPYEVTPMAELEPALMETNPTRFWVSPDLILDSSKDYSQVQEAASEYYPQYQFPSLETPWPTFEHAEISSSSSHSNFTGEIEAHDDFSRIGCLSPYSGHTNYMGLFGSEDVPYEGLEFWNQASICTQAIGDGSSGELGGLWLQEDNFMIVM</sequence>
<dbReference type="Proteomes" id="UP000811609">
    <property type="component" value="Chromosome 11"/>
</dbReference>
<dbReference type="PROSITE" id="PS51005">
    <property type="entry name" value="NAC"/>
    <property type="match status" value="1"/>
</dbReference>
<evidence type="ECO:0000256" key="6">
    <source>
        <dbReference type="SAM" id="MobiDB-lite"/>
    </source>
</evidence>
<evidence type="ECO:0000256" key="5">
    <source>
        <dbReference type="ARBA" id="ARBA00023242"/>
    </source>
</evidence>